<feature type="binding site" evidence="2">
    <location>
        <position position="10"/>
    </location>
    <ligand>
        <name>Zn(2+)</name>
        <dbReference type="ChEBI" id="CHEBI:29105"/>
        <label>1</label>
    </ligand>
</feature>
<reference evidence="3 4" key="1">
    <citation type="submission" date="2014-09" db="EMBL/GenBank/DDBJ databases">
        <authorList>
            <person name="McGinnis J.M."/>
            <person name="Wolfgang W.J."/>
        </authorList>
    </citation>
    <scope>NUCLEOTIDE SEQUENCE [LARGE SCALE GENOMIC DNA]</scope>
    <source>
        <strain evidence="3 4">HAMBI 3106</strain>
    </source>
</reference>
<dbReference type="GO" id="GO:0046872">
    <property type="term" value="F:metal ion binding"/>
    <property type="evidence" value="ECO:0007669"/>
    <property type="project" value="UniProtKB-KW"/>
</dbReference>
<sequence length="263" mass="28117">MKIFISADMEGTAGVTTWAETEQDKPDYAQFQALMTAEVVAACDGALAAGATEIVIKDAHHTGRNLLVDRLPRQARIIRDWSGHPHSTMFGLDADCAAAIFTGYHDAAGTDSNPLAHSFTGRIMRLTINGALASEFTVNATTAAFLGVPAAFISGDAGICAAAGKLVPGITAVPVSQGFGPASAALAPAMARALIREGVERALGGTPRHAPLAESWDVELEFANPVEAYRGSFFPGVDYPEARRLRFQRDDWFEVLRVLRFLW</sequence>
<name>A0A099F9Q9_9RHOB</name>
<evidence type="ECO:0000256" key="2">
    <source>
        <dbReference type="PIRSR" id="PIRSR015853-2"/>
    </source>
</evidence>
<evidence type="ECO:0000313" key="4">
    <source>
        <dbReference type="Proteomes" id="UP000029917"/>
    </source>
</evidence>
<feature type="active site" description="Nucleophile" evidence="1">
    <location>
        <position position="117"/>
    </location>
</feature>
<dbReference type="Gene3D" id="3.40.50.10780">
    <property type="entry name" value="Dipeptide transport protein"/>
    <property type="match status" value="1"/>
</dbReference>
<dbReference type="Proteomes" id="UP000029917">
    <property type="component" value="Unassembled WGS sequence"/>
</dbReference>
<organism evidence="3 4">
    <name type="scientific">Paracoccus sphaerophysae</name>
    <dbReference type="NCBI Taxonomy" id="690417"/>
    <lineage>
        <taxon>Bacteria</taxon>
        <taxon>Pseudomonadati</taxon>
        <taxon>Pseudomonadota</taxon>
        <taxon>Alphaproteobacteria</taxon>
        <taxon>Rhodobacterales</taxon>
        <taxon>Paracoccaceae</taxon>
        <taxon>Paracoccus</taxon>
    </lineage>
</organism>
<dbReference type="Gene3D" id="3.30.1360.130">
    <property type="entry name" value="Dipeptide transport protein"/>
    <property type="match status" value="1"/>
</dbReference>
<accession>A0A099F9Q9</accession>
<dbReference type="OrthoDB" id="9785420at2"/>
<dbReference type="SUPFAM" id="SSF63992">
    <property type="entry name" value="Dipeptide transport protein"/>
    <property type="match status" value="1"/>
</dbReference>
<dbReference type="Pfam" id="PF04951">
    <property type="entry name" value="Peptidase_M55"/>
    <property type="match status" value="1"/>
</dbReference>
<feature type="binding site" evidence="2">
    <location>
        <position position="135"/>
    </location>
    <ligand>
        <name>Zn(2+)</name>
        <dbReference type="ChEBI" id="CHEBI:29105"/>
        <label>2</label>
    </ligand>
</feature>
<keyword evidence="2" id="KW-0479">Metal-binding</keyword>
<dbReference type="RefSeq" id="WP_036719191.1">
    <property type="nucleotide sequence ID" value="NZ_JRKS01000023.1"/>
</dbReference>
<keyword evidence="4" id="KW-1185">Reference proteome</keyword>
<dbReference type="InterPro" id="IPR027476">
    <property type="entry name" value="DppA_N"/>
</dbReference>
<feature type="binding site" evidence="2">
    <location>
        <position position="8"/>
    </location>
    <ligand>
        <name>Zn(2+)</name>
        <dbReference type="ChEBI" id="CHEBI:29105"/>
        <label>2</label>
    </ligand>
</feature>
<keyword evidence="2" id="KW-0862">Zinc</keyword>
<protein>
    <submittedName>
        <fullName evidence="3">Peptide ABC transporter</fullName>
    </submittedName>
</protein>
<comment type="caution">
    <text evidence="3">The sequence shown here is derived from an EMBL/GenBank/DDBJ whole genome shotgun (WGS) entry which is preliminary data.</text>
</comment>
<feature type="binding site" evidence="2">
    <location>
        <position position="60"/>
    </location>
    <ligand>
        <name>Zn(2+)</name>
        <dbReference type="ChEBI" id="CHEBI:29105"/>
        <label>2</label>
    </ligand>
</feature>
<dbReference type="AlphaFoldDB" id="A0A099F9Q9"/>
<dbReference type="InterPro" id="IPR036177">
    <property type="entry name" value="Peptidase_M55_sf"/>
</dbReference>
<proteinExistence type="predicted"/>
<feature type="binding site" evidence="2">
    <location>
        <position position="8"/>
    </location>
    <ligand>
        <name>Zn(2+)</name>
        <dbReference type="ChEBI" id="CHEBI:29105"/>
        <label>1</label>
    </ligand>
</feature>
<feature type="binding site" evidence="2">
    <location>
        <position position="105"/>
    </location>
    <ligand>
        <name>Zn(2+)</name>
        <dbReference type="ChEBI" id="CHEBI:29105"/>
        <label>2</label>
    </ligand>
</feature>
<gene>
    <name evidence="3" type="ORF">IC63_09025</name>
</gene>
<evidence type="ECO:0000256" key="1">
    <source>
        <dbReference type="PIRSR" id="PIRSR015853-1"/>
    </source>
</evidence>
<dbReference type="EMBL" id="JRKS01000023">
    <property type="protein sequence ID" value="KGJ07289.1"/>
    <property type="molecule type" value="Genomic_DNA"/>
</dbReference>
<dbReference type="InterPro" id="IPR007035">
    <property type="entry name" value="Peptidase_M55"/>
</dbReference>
<dbReference type="CDD" id="cd08770">
    <property type="entry name" value="DAP_dppA_3"/>
    <property type="match status" value="1"/>
</dbReference>
<reference evidence="3 4" key="2">
    <citation type="submission" date="2014-10" db="EMBL/GenBank/DDBJ databases">
        <title>Paracoccus sanguinis sp. nov., isolated from clinical specimens of New York State patients.</title>
        <authorList>
            <person name="Mingle L.A."/>
            <person name="Cole J.A."/>
            <person name="Lapierre P."/>
            <person name="Musser K.A."/>
        </authorList>
    </citation>
    <scope>NUCLEOTIDE SEQUENCE [LARGE SCALE GENOMIC DNA]</scope>
    <source>
        <strain evidence="3 4">HAMBI 3106</strain>
    </source>
</reference>
<dbReference type="PIRSF" id="PIRSF015853">
    <property type="entry name" value="Pep_DppA"/>
    <property type="match status" value="1"/>
</dbReference>
<evidence type="ECO:0000313" key="3">
    <source>
        <dbReference type="EMBL" id="KGJ07289.1"/>
    </source>
</evidence>